<sequence>MERYLAQYINRKEKEGVPLVGWHIKLQAKQFYAVCLKEKNGVIHGIHCTPSPSQTSGADSHDVTMSIDITRALFKAMRTPFIARTPQSSFTFRSDSFIVNVLDYIENFGLNIFGHLFIARIVHCEHIYSGTETLEEQEPDRFTMLLKSKKSKHSSHSYEIWALPSSTPGRVKTLLGTVPEKPSHEPPIPGYTAYCKAASHSVPDQIALLKSDFLTGSSGGPPQLRRTPSTSN</sequence>
<accession>A0A5B7EN07</accession>
<feature type="region of interest" description="Disordered" evidence="1">
    <location>
        <begin position="213"/>
        <end position="232"/>
    </location>
</feature>
<evidence type="ECO:0000313" key="2">
    <source>
        <dbReference type="EMBL" id="MPC35572.1"/>
    </source>
</evidence>
<dbReference type="AlphaFoldDB" id="A0A5B7EN07"/>
<keyword evidence="3" id="KW-1185">Reference proteome</keyword>
<dbReference type="EMBL" id="VSRR010003305">
    <property type="protein sequence ID" value="MPC35572.1"/>
    <property type="molecule type" value="Genomic_DNA"/>
</dbReference>
<name>A0A5B7EN07_PORTR</name>
<reference evidence="2 3" key="1">
    <citation type="submission" date="2019-05" db="EMBL/GenBank/DDBJ databases">
        <title>Another draft genome of Portunus trituberculatus and its Hox gene families provides insights of decapod evolution.</title>
        <authorList>
            <person name="Jeong J.-H."/>
            <person name="Song I."/>
            <person name="Kim S."/>
            <person name="Choi T."/>
            <person name="Kim D."/>
            <person name="Ryu S."/>
            <person name="Kim W."/>
        </authorList>
    </citation>
    <scope>NUCLEOTIDE SEQUENCE [LARGE SCALE GENOMIC DNA]</scope>
    <source>
        <tissue evidence="2">Muscle</tissue>
    </source>
</reference>
<dbReference type="Proteomes" id="UP000324222">
    <property type="component" value="Unassembled WGS sequence"/>
</dbReference>
<gene>
    <name evidence="2" type="ORF">E2C01_028997</name>
</gene>
<organism evidence="2 3">
    <name type="scientific">Portunus trituberculatus</name>
    <name type="common">Swimming crab</name>
    <name type="synonym">Neptunus trituberculatus</name>
    <dbReference type="NCBI Taxonomy" id="210409"/>
    <lineage>
        <taxon>Eukaryota</taxon>
        <taxon>Metazoa</taxon>
        <taxon>Ecdysozoa</taxon>
        <taxon>Arthropoda</taxon>
        <taxon>Crustacea</taxon>
        <taxon>Multicrustacea</taxon>
        <taxon>Malacostraca</taxon>
        <taxon>Eumalacostraca</taxon>
        <taxon>Eucarida</taxon>
        <taxon>Decapoda</taxon>
        <taxon>Pleocyemata</taxon>
        <taxon>Brachyura</taxon>
        <taxon>Eubrachyura</taxon>
        <taxon>Portunoidea</taxon>
        <taxon>Portunidae</taxon>
        <taxon>Portuninae</taxon>
        <taxon>Portunus</taxon>
    </lineage>
</organism>
<comment type="caution">
    <text evidence="2">The sequence shown here is derived from an EMBL/GenBank/DDBJ whole genome shotgun (WGS) entry which is preliminary data.</text>
</comment>
<evidence type="ECO:0000313" key="3">
    <source>
        <dbReference type="Proteomes" id="UP000324222"/>
    </source>
</evidence>
<evidence type="ECO:0000256" key="1">
    <source>
        <dbReference type="SAM" id="MobiDB-lite"/>
    </source>
</evidence>
<protein>
    <submittedName>
        <fullName evidence="2">Uncharacterized protein</fullName>
    </submittedName>
</protein>
<proteinExistence type="predicted"/>